<comment type="function">
    <text evidence="1">Acyltransferase required for the direct transfer of medium- to long-chain fatty acyl moieties from a carrier protein (MbtL) on to the epsilon-amino group of lysine residue in the mycobactin core.</text>
</comment>
<dbReference type="Proteomes" id="UP001589747">
    <property type="component" value="Unassembled WGS sequence"/>
</dbReference>
<accession>A0ABV5KKL1</accession>
<evidence type="ECO:0000259" key="7">
    <source>
        <dbReference type="PROSITE" id="PS51186"/>
    </source>
</evidence>
<dbReference type="SUPFAM" id="SSF55729">
    <property type="entry name" value="Acyl-CoA N-acyltransferases (Nat)"/>
    <property type="match status" value="1"/>
</dbReference>
<dbReference type="PANTHER" id="PTHR31438:SF1">
    <property type="entry name" value="LYSINE N-ACYLTRANSFERASE C17G9.06C-RELATED"/>
    <property type="match status" value="1"/>
</dbReference>
<reference evidence="8 9" key="1">
    <citation type="submission" date="2024-09" db="EMBL/GenBank/DDBJ databases">
        <authorList>
            <person name="Sun Q."/>
            <person name="Mori K."/>
        </authorList>
    </citation>
    <scope>NUCLEOTIDE SEQUENCE [LARGE SCALE GENOMIC DNA]</scope>
    <source>
        <strain evidence="8 9">TISTR 2452</strain>
    </source>
</reference>
<protein>
    <recommendedName>
        <fullName evidence="3">Lysine N-acyltransferase MbtK</fullName>
    </recommendedName>
    <alternativeName>
        <fullName evidence="5">Mycobactin synthase protein K</fullName>
    </alternativeName>
</protein>
<dbReference type="InterPro" id="IPR016181">
    <property type="entry name" value="Acyl_CoA_acyltransferase"/>
</dbReference>
<feature type="region of interest" description="Disordered" evidence="6">
    <location>
        <begin position="1"/>
        <end position="23"/>
    </location>
</feature>
<evidence type="ECO:0000313" key="8">
    <source>
        <dbReference type="EMBL" id="MFB9325763.1"/>
    </source>
</evidence>
<keyword evidence="4" id="KW-0046">Antibiotic resistance</keyword>
<evidence type="ECO:0000256" key="3">
    <source>
        <dbReference type="ARBA" id="ARBA00020586"/>
    </source>
</evidence>
<dbReference type="SMART" id="SM01006">
    <property type="entry name" value="AlcB"/>
    <property type="match status" value="1"/>
</dbReference>
<evidence type="ECO:0000256" key="2">
    <source>
        <dbReference type="ARBA" id="ARBA00004924"/>
    </source>
</evidence>
<keyword evidence="8" id="KW-0012">Acyltransferase</keyword>
<gene>
    <name evidence="8" type="ORF">ACFFSY_07470</name>
</gene>
<comment type="caution">
    <text evidence="8">The sequence shown here is derived from an EMBL/GenBank/DDBJ whole genome shotgun (WGS) entry which is preliminary data.</text>
</comment>
<feature type="domain" description="N-acetyltransferase" evidence="7">
    <location>
        <begin position="79"/>
        <end position="242"/>
    </location>
</feature>
<dbReference type="Gene3D" id="3.40.630.30">
    <property type="match status" value="1"/>
</dbReference>
<evidence type="ECO:0000313" key="9">
    <source>
        <dbReference type="Proteomes" id="UP001589747"/>
    </source>
</evidence>
<evidence type="ECO:0000256" key="4">
    <source>
        <dbReference type="ARBA" id="ARBA00023251"/>
    </source>
</evidence>
<dbReference type="InterPro" id="IPR000182">
    <property type="entry name" value="GNAT_dom"/>
</dbReference>
<dbReference type="PANTHER" id="PTHR31438">
    <property type="entry name" value="LYSINE N-ACYLTRANSFERASE C17G9.06C-RELATED"/>
    <property type="match status" value="1"/>
</dbReference>
<dbReference type="PROSITE" id="PS51186">
    <property type="entry name" value="GNAT"/>
    <property type="match status" value="1"/>
</dbReference>
<comment type="pathway">
    <text evidence="2">Siderophore biosynthesis.</text>
</comment>
<dbReference type="Pfam" id="PF13523">
    <property type="entry name" value="Acetyltransf_8"/>
    <property type="match status" value="1"/>
</dbReference>
<name>A0ABV5KKL1_9BACL</name>
<organism evidence="8 9">
    <name type="scientific">Paenibacillus aurantiacus</name>
    <dbReference type="NCBI Taxonomy" id="1936118"/>
    <lineage>
        <taxon>Bacteria</taxon>
        <taxon>Bacillati</taxon>
        <taxon>Bacillota</taxon>
        <taxon>Bacilli</taxon>
        <taxon>Bacillales</taxon>
        <taxon>Paenibacillaceae</taxon>
        <taxon>Paenibacillus</taxon>
    </lineage>
</organism>
<evidence type="ECO:0000256" key="5">
    <source>
        <dbReference type="ARBA" id="ARBA00031122"/>
    </source>
</evidence>
<keyword evidence="9" id="KW-1185">Reference proteome</keyword>
<dbReference type="InterPro" id="IPR019432">
    <property type="entry name" value="Acyltransferase_MbtK/IucB-like"/>
</dbReference>
<keyword evidence="8" id="KW-0808">Transferase</keyword>
<dbReference type="RefSeq" id="WP_377492231.1">
    <property type="nucleotide sequence ID" value="NZ_JBHMDO010000015.1"/>
</dbReference>
<proteinExistence type="predicted"/>
<sequence>MPSKEAQLLPSQSKPMETRDVGETMQNRAGALAGTASVSGQAADAVISTDGSGMSAGERGTDGEAVAYEEWHAGIGRTISFRRVTMEADFERLHAWHREPHVVPFWQLAIPEEKYRAHLEAFLADTHQTLYIGMLDGEPMSYFESYWAERDVLAGAYEAESGDQGIHLLIGPPAYLGKGYAAPLLQAMMRLQLRERATSRLVAEPDARNAKMIHIFEQCGYAFLRHIELPDKTAALMIAERSRAEELLNR</sequence>
<dbReference type="GO" id="GO:0016746">
    <property type="term" value="F:acyltransferase activity"/>
    <property type="evidence" value="ECO:0007669"/>
    <property type="project" value="UniProtKB-KW"/>
</dbReference>
<evidence type="ECO:0000256" key="1">
    <source>
        <dbReference type="ARBA" id="ARBA00003818"/>
    </source>
</evidence>
<evidence type="ECO:0000256" key="6">
    <source>
        <dbReference type="SAM" id="MobiDB-lite"/>
    </source>
</evidence>
<dbReference type="EMBL" id="JBHMDO010000015">
    <property type="protein sequence ID" value="MFB9325763.1"/>
    <property type="molecule type" value="Genomic_DNA"/>
</dbReference>